<keyword evidence="3" id="KW-1185">Reference proteome</keyword>
<protein>
    <submittedName>
        <fullName evidence="2">Uncharacterized protein</fullName>
    </submittedName>
</protein>
<comment type="caution">
    <text evidence="2">The sequence shown here is derived from an EMBL/GenBank/DDBJ whole genome shotgun (WGS) entry which is preliminary data.</text>
</comment>
<sequence length="105" mass="11757">MNICNMAHEPSFARGSPAKHKPGAVQQMNGMCSSVMQLLSARASSEASAETPSRRAVPSSHRLILRQRPAPRFNVLRNHRNNYIPEKLYSAKNGLELFRTAIERN</sequence>
<evidence type="ECO:0000313" key="2">
    <source>
        <dbReference type="EMBL" id="KAJ1081334.1"/>
    </source>
</evidence>
<name>A0AAV7KTL5_PLEWA</name>
<feature type="compositionally biased region" description="Low complexity" evidence="1">
    <location>
        <begin position="43"/>
        <end position="56"/>
    </location>
</feature>
<dbReference type="AlphaFoldDB" id="A0AAV7KTL5"/>
<accession>A0AAV7KTL5</accession>
<proteinExistence type="predicted"/>
<organism evidence="2 3">
    <name type="scientific">Pleurodeles waltl</name>
    <name type="common">Iberian ribbed newt</name>
    <dbReference type="NCBI Taxonomy" id="8319"/>
    <lineage>
        <taxon>Eukaryota</taxon>
        <taxon>Metazoa</taxon>
        <taxon>Chordata</taxon>
        <taxon>Craniata</taxon>
        <taxon>Vertebrata</taxon>
        <taxon>Euteleostomi</taxon>
        <taxon>Amphibia</taxon>
        <taxon>Batrachia</taxon>
        <taxon>Caudata</taxon>
        <taxon>Salamandroidea</taxon>
        <taxon>Salamandridae</taxon>
        <taxon>Pleurodelinae</taxon>
        <taxon>Pleurodeles</taxon>
    </lineage>
</organism>
<reference evidence="2" key="1">
    <citation type="journal article" date="2022" name="bioRxiv">
        <title>Sequencing and chromosome-scale assembly of the giantPleurodeles waltlgenome.</title>
        <authorList>
            <person name="Brown T."/>
            <person name="Elewa A."/>
            <person name="Iarovenko S."/>
            <person name="Subramanian E."/>
            <person name="Araus A.J."/>
            <person name="Petzold A."/>
            <person name="Susuki M."/>
            <person name="Suzuki K.-i.T."/>
            <person name="Hayashi T."/>
            <person name="Toyoda A."/>
            <person name="Oliveira C."/>
            <person name="Osipova E."/>
            <person name="Leigh N.D."/>
            <person name="Simon A."/>
            <person name="Yun M.H."/>
        </authorList>
    </citation>
    <scope>NUCLEOTIDE SEQUENCE</scope>
    <source>
        <strain evidence="2">20211129_DDA</strain>
        <tissue evidence="2">Liver</tissue>
    </source>
</reference>
<feature type="region of interest" description="Disordered" evidence="1">
    <location>
        <begin position="43"/>
        <end position="64"/>
    </location>
</feature>
<evidence type="ECO:0000313" key="3">
    <source>
        <dbReference type="Proteomes" id="UP001066276"/>
    </source>
</evidence>
<dbReference type="Proteomes" id="UP001066276">
    <property type="component" value="Chromosome 12"/>
</dbReference>
<evidence type="ECO:0000256" key="1">
    <source>
        <dbReference type="SAM" id="MobiDB-lite"/>
    </source>
</evidence>
<dbReference type="EMBL" id="JANPWB010000016">
    <property type="protein sequence ID" value="KAJ1081334.1"/>
    <property type="molecule type" value="Genomic_DNA"/>
</dbReference>
<gene>
    <name evidence="2" type="ORF">NDU88_001516</name>
</gene>
<feature type="region of interest" description="Disordered" evidence="1">
    <location>
        <begin position="1"/>
        <end position="25"/>
    </location>
</feature>